<accession>A0A1X7AEQ7</accession>
<dbReference type="Proteomes" id="UP000196573">
    <property type="component" value="Unassembled WGS sequence"/>
</dbReference>
<proteinExistence type="predicted"/>
<dbReference type="RefSeq" id="WP_087106536.1">
    <property type="nucleotide sequence ID" value="NZ_CBCSCN010000004.1"/>
</dbReference>
<protein>
    <submittedName>
        <fullName evidence="3">Bacterial OB fold (BOF) protein</fullName>
    </submittedName>
</protein>
<gene>
    <name evidence="3" type="ORF">EHSB41UT_00500</name>
</gene>
<feature type="chain" id="PRO_5012755896" evidence="2">
    <location>
        <begin position="22"/>
        <end position="119"/>
    </location>
</feature>
<evidence type="ECO:0000256" key="1">
    <source>
        <dbReference type="ARBA" id="ARBA00022729"/>
    </source>
</evidence>
<dbReference type="Pfam" id="PF04076">
    <property type="entry name" value="BOF"/>
    <property type="match status" value="1"/>
</dbReference>
<evidence type="ECO:0000313" key="3">
    <source>
        <dbReference type="EMBL" id="SMA35167.1"/>
    </source>
</evidence>
<keyword evidence="1 2" id="KW-0732">Signal</keyword>
<dbReference type="OrthoDB" id="5901218at2"/>
<evidence type="ECO:0000313" key="4">
    <source>
        <dbReference type="Proteomes" id="UP000196573"/>
    </source>
</evidence>
<dbReference type="PANTHER" id="PTHR36571:SF1">
    <property type="entry name" value="PROTEIN YGIW"/>
    <property type="match status" value="1"/>
</dbReference>
<dbReference type="EMBL" id="FWPT01000001">
    <property type="protein sequence ID" value="SMA35167.1"/>
    <property type="molecule type" value="Genomic_DNA"/>
</dbReference>
<organism evidence="3 4">
    <name type="scientific">Parendozoicomonas haliclonae</name>
    <dbReference type="NCBI Taxonomy" id="1960125"/>
    <lineage>
        <taxon>Bacteria</taxon>
        <taxon>Pseudomonadati</taxon>
        <taxon>Pseudomonadota</taxon>
        <taxon>Gammaproteobacteria</taxon>
        <taxon>Oceanospirillales</taxon>
        <taxon>Endozoicomonadaceae</taxon>
        <taxon>Parendozoicomonas</taxon>
    </lineage>
</organism>
<sequence length="119" mass="13141">MRNMILAFVAAAVLTPSLVLANPGTYQGPVEITALKDLQGFTLSDQDVVVEGHIVRQINHDTFMFSDGTGEMMIELDDDIRLPAEGLNENVRVRLFGEYDAGMDKEIEVEQLQVLSTNS</sequence>
<dbReference type="InterPro" id="IPR005220">
    <property type="entry name" value="CarO-like"/>
</dbReference>
<dbReference type="NCBIfam" id="NF033674">
    <property type="entry name" value="stress_OB_fold"/>
    <property type="match status" value="1"/>
</dbReference>
<keyword evidence="4" id="KW-1185">Reference proteome</keyword>
<name>A0A1X7AEQ7_9GAMM</name>
<dbReference type="PANTHER" id="PTHR36571">
    <property type="entry name" value="PROTEIN YGIW"/>
    <property type="match status" value="1"/>
</dbReference>
<evidence type="ECO:0000256" key="2">
    <source>
        <dbReference type="SAM" id="SignalP"/>
    </source>
</evidence>
<dbReference type="Gene3D" id="2.40.50.200">
    <property type="entry name" value="Bacterial OB-fold"/>
    <property type="match status" value="1"/>
</dbReference>
<dbReference type="InterPro" id="IPR036700">
    <property type="entry name" value="BOBF_sf"/>
</dbReference>
<reference evidence="3 4" key="1">
    <citation type="submission" date="2017-03" db="EMBL/GenBank/DDBJ databases">
        <authorList>
            <person name="Afonso C.L."/>
            <person name="Miller P.J."/>
            <person name="Scott M.A."/>
            <person name="Spackman E."/>
            <person name="Goraichik I."/>
            <person name="Dimitrov K.M."/>
            <person name="Suarez D.L."/>
            <person name="Swayne D.E."/>
        </authorList>
    </citation>
    <scope>NUCLEOTIDE SEQUENCE [LARGE SCALE GENOMIC DNA]</scope>
    <source>
        <strain evidence="3">SB41UT1</strain>
    </source>
</reference>
<dbReference type="AlphaFoldDB" id="A0A1X7AEQ7"/>
<dbReference type="SUPFAM" id="SSF101756">
    <property type="entry name" value="Hypothetical protein YgiW"/>
    <property type="match status" value="1"/>
</dbReference>
<feature type="signal peptide" evidence="2">
    <location>
        <begin position="1"/>
        <end position="21"/>
    </location>
</feature>